<dbReference type="InterPro" id="IPR018391">
    <property type="entry name" value="PQQ_b-propeller_rpt"/>
</dbReference>
<name>A0A9D1QGE3_9STAP</name>
<dbReference type="InterPro" id="IPR002372">
    <property type="entry name" value="PQQ_rpt_dom"/>
</dbReference>
<dbReference type="PANTHER" id="PTHR34512:SF30">
    <property type="entry name" value="OUTER MEMBRANE PROTEIN ASSEMBLY FACTOR BAMB"/>
    <property type="match status" value="1"/>
</dbReference>
<evidence type="ECO:0000256" key="1">
    <source>
        <dbReference type="SAM" id="SignalP"/>
    </source>
</evidence>
<reference evidence="3" key="1">
    <citation type="journal article" date="2021" name="PeerJ">
        <title>Extensive microbial diversity within the chicken gut microbiome revealed by metagenomics and culture.</title>
        <authorList>
            <person name="Gilroy R."/>
            <person name="Ravi A."/>
            <person name="Getino M."/>
            <person name="Pursley I."/>
            <person name="Horton D.L."/>
            <person name="Alikhan N.F."/>
            <person name="Baker D."/>
            <person name="Gharbi K."/>
            <person name="Hall N."/>
            <person name="Watson M."/>
            <person name="Adriaenssens E.M."/>
            <person name="Foster-Nyarko E."/>
            <person name="Jarju S."/>
            <person name="Secka A."/>
            <person name="Antonio M."/>
            <person name="Oren A."/>
            <person name="Chaudhuri R.R."/>
            <person name="La Ragione R."/>
            <person name="Hildebrand F."/>
            <person name="Pallen M.J."/>
        </authorList>
    </citation>
    <scope>NUCLEOTIDE SEQUENCE</scope>
    <source>
        <strain evidence="3">ChiHjej13B12-752</strain>
    </source>
</reference>
<dbReference type="InterPro" id="IPR011047">
    <property type="entry name" value="Quinoprotein_ADH-like_sf"/>
</dbReference>
<evidence type="ECO:0000313" key="3">
    <source>
        <dbReference type="EMBL" id="HIW11697.1"/>
    </source>
</evidence>
<dbReference type="AlphaFoldDB" id="A0A9D1QGE3"/>
<dbReference type="InterPro" id="IPR015943">
    <property type="entry name" value="WD40/YVTN_repeat-like_dom_sf"/>
</dbReference>
<dbReference type="SUPFAM" id="SSF50998">
    <property type="entry name" value="Quinoprotein alcohol dehydrogenase-like"/>
    <property type="match status" value="1"/>
</dbReference>
<reference evidence="3" key="2">
    <citation type="submission" date="2021-04" db="EMBL/GenBank/DDBJ databases">
        <authorList>
            <person name="Gilroy R."/>
        </authorList>
    </citation>
    <scope>NUCLEOTIDE SEQUENCE</scope>
    <source>
        <strain evidence="3">ChiHjej13B12-752</strain>
    </source>
</reference>
<evidence type="ECO:0000313" key="4">
    <source>
        <dbReference type="Proteomes" id="UP000823989"/>
    </source>
</evidence>
<dbReference type="Gene3D" id="2.40.128.630">
    <property type="match status" value="1"/>
</dbReference>
<accession>A0A9D1QGE3</accession>
<protein>
    <submittedName>
        <fullName evidence="3">PQQ-binding-like beta-propeller repeat protein</fullName>
    </submittedName>
</protein>
<gene>
    <name evidence="3" type="ORF">H9891_00825</name>
</gene>
<feature type="chain" id="PRO_5039721319" evidence="1">
    <location>
        <begin position="21"/>
        <end position="419"/>
    </location>
</feature>
<feature type="signal peptide" evidence="1">
    <location>
        <begin position="1"/>
        <end position="20"/>
    </location>
</feature>
<dbReference type="Pfam" id="PF13360">
    <property type="entry name" value="PQQ_2"/>
    <property type="match status" value="2"/>
</dbReference>
<sequence>MNRRSTLYICLSLMMTLSLAGCADNSDVADIESFGADSWKQYRYSPDSNAVIDSGHDPLEYMRLETKEEVRATPVVADGKVFIGNHDSGEITAFDLADGRKIWEEHAPNWIHSEAIYHEGKVYVGYGNRHFKADGTRGTGASGVMALDAETGEEIWNYETDGEVMPTPAIYGDHLYITTGDRHLYKLTLGEGKLIHKHYLGSVVSMSSPNIYKGTLYFGSGAPKPYTFHAYDLETDEIKWETDLTDIERGLDDVPAAVDEGIAVTTAIVINDDGESEHEIYAMDTDTGKISWQDNWGPGKTVRNNKSGAPMIHDGKVFVASPKTEKYYAYDLKSGEKLWELADAAAKAPPAAKDGIVYFANTEGYVSGIDIETGRKVKEKQLGGTLAPAGPVIANDTMFVGSQDSYVYIVPLSDFEDVR</sequence>
<dbReference type="SMART" id="SM00564">
    <property type="entry name" value="PQQ"/>
    <property type="match status" value="8"/>
</dbReference>
<feature type="domain" description="Pyrrolo-quinoline quinone repeat" evidence="2">
    <location>
        <begin position="88"/>
        <end position="221"/>
    </location>
</feature>
<dbReference type="PROSITE" id="PS51257">
    <property type="entry name" value="PROKAR_LIPOPROTEIN"/>
    <property type="match status" value="1"/>
</dbReference>
<evidence type="ECO:0000259" key="2">
    <source>
        <dbReference type="Pfam" id="PF13360"/>
    </source>
</evidence>
<comment type="caution">
    <text evidence="3">The sequence shown here is derived from an EMBL/GenBank/DDBJ whole genome shotgun (WGS) entry which is preliminary data.</text>
</comment>
<proteinExistence type="predicted"/>
<dbReference type="Gene3D" id="2.130.10.10">
    <property type="entry name" value="YVTN repeat-like/Quinoprotein amine dehydrogenase"/>
    <property type="match status" value="1"/>
</dbReference>
<keyword evidence="1" id="KW-0732">Signal</keyword>
<dbReference type="EMBL" id="DXHR01000003">
    <property type="protein sequence ID" value="HIW11697.1"/>
    <property type="molecule type" value="Genomic_DNA"/>
</dbReference>
<dbReference type="PANTHER" id="PTHR34512">
    <property type="entry name" value="CELL SURFACE PROTEIN"/>
    <property type="match status" value="1"/>
</dbReference>
<feature type="domain" description="Pyrrolo-quinoline quinone repeat" evidence="2">
    <location>
        <begin position="227"/>
        <end position="413"/>
    </location>
</feature>
<dbReference type="Proteomes" id="UP000823989">
    <property type="component" value="Unassembled WGS sequence"/>
</dbReference>
<organism evidence="3 4">
    <name type="scientific">Candidatus Salinicoccus stercoripullorum</name>
    <dbReference type="NCBI Taxonomy" id="2838756"/>
    <lineage>
        <taxon>Bacteria</taxon>
        <taxon>Bacillati</taxon>
        <taxon>Bacillota</taxon>
        <taxon>Bacilli</taxon>
        <taxon>Bacillales</taxon>
        <taxon>Staphylococcaceae</taxon>
        <taxon>Salinicoccus</taxon>
    </lineage>
</organism>